<feature type="chain" id="PRO_5022976703" evidence="4">
    <location>
        <begin position="22"/>
        <end position="566"/>
    </location>
</feature>
<dbReference type="PANTHER" id="PTHR34597:SF6">
    <property type="entry name" value="BLR6126 PROTEIN"/>
    <property type="match status" value="1"/>
</dbReference>
<dbReference type="InterPro" id="IPR013686">
    <property type="entry name" value="Polypept-transport_assoc_ShlB"/>
</dbReference>
<dbReference type="GO" id="GO:0098046">
    <property type="term" value="C:type V protein secretion system complex"/>
    <property type="evidence" value="ECO:0007669"/>
    <property type="project" value="TreeGrafter"/>
</dbReference>
<dbReference type="Proteomes" id="UP000325302">
    <property type="component" value="Unassembled WGS sequence"/>
</dbReference>
<evidence type="ECO:0000256" key="1">
    <source>
        <dbReference type="ARBA" id="ARBA00022452"/>
    </source>
</evidence>
<evidence type="ECO:0000256" key="2">
    <source>
        <dbReference type="ARBA" id="ARBA00022692"/>
    </source>
</evidence>
<feature type="signal peptide" evidence="4">
    <location>
        <begin position="1"/>
        <end position="21"/>
    </location>
</feature>
<evidence type="ECO:0000313" key="8">
    <source>
        <dbReference type="Proteomes" id="UP000325302"/>
    </source>
</evidence>
<dbReference type="PANTHER" id="PTHR34597">
    <property type="entry name" value="SLR1661 PROTEIN"/>
    <property type="match status" value="1"/>
</dbReference>
<accession>A0A5A9W039</accession>
<keyword evidence="4" id="KW-0732">Signal</keyword>
<evidence type="ECO:0000259" key="5">
    <source>
        <dbReference type="Pfam" id="PF03865"/>
    </source>
</evidence>
<evidence type="ECO:0000259" key="6">
    <source>
        <dbReference type="Pfam" id="PF08479"/>
    </source>
</evidence>
<keyword evidence="3" id="KW-0998">Cell outer membrane</keyword>
<comment type="caution">
    <text evidence="7">The sequence shown here is derived from an EMBL/GenBank/DDBJ whole genome shotgun (WGS) entry which is preliminary data.</text>
</comment>
<evidence type="ECO:0000313" key="7">
    <source>
        <dbReference type="EMBL" id="KAA0874096.1"/>
    </source>
</evidence>
<keyword evidence="1" id="KW-0472">Membrane</keyword>
<dbReference type="EMBL" id="SMRS01000007">
    <property type="protein sequence ID" value="KAA0874096.1"/>
    <property type="molecule type" value="Genomic_DNA"/>
</dbReference>
<dbReference type="RefSeq" id="WP_149391328.1">
    <property type="nucleotide sequence ID" value="NZ_SMRS01000007.1"/>
</dbReference>
<sequence length="566" mass="62847">MYPVRKLIYCAVIVATSNLQANTPSYLQSSDVENLLPTAELPVGEMRPSVAETQLPQVRNVRLPLSTQFDLRGLEIEGGSVYPFEQISQRFAPLVNRRITLRDLLLVTESITQDYQRDGYVLSYAYVPEQNLIDGVVRVVIVEGYVQSHEMKGEVGLVEEHVRRLGEQLLNERPLKRETFERYTTLMAQIPGVKVKAQVQPPATTDGATVLVTEATRKAFDFGSSIQFDEEENNKLLLSATANSHTPVAEQVTVSTLLSDSDDNEEYVRLDYNQFIGADGLRLSGFASGYRNSEGQISSQGTVSTRENTRLSLGLTYPLILSSRESLTAGVRLYGVNDERNFTLIRRNPAQVFVDGLTIDSKIRVLGFESDWRTLDAKGQLRILSAGLYQGIDGLGAKSEARFLGQNIGAQHDLDFTRLRLSAVQNLNLADNWQLALSGAAYWSDDVLPQTEQVLFGGRNFARGYPSEQAYGDSGIGLGYELSYRFDTDYAHLKLVQPYVAMDWARTYLNGSTGEEAKLSSAALGVRFGDRRHYNLALEVAKPLGDEAVDTGNKEPRLGLILNYSL</sequence>
<dbReference type="InterPro" id="IPR051544">
    <property type="entry name" value="TPS_OM_transporter"/>
</dbReference>
<feature type="domain" description="Haemolysin activator HlyB C-terminal" evidence="5">
    <location>
        <begin position="377"/>
        <end position="528"/>
    </location>
</feature>
<name>A0A5A9W039_9GAMM</name>
<dbReference type="Gene3D" id="2.40.160.50">
    <property type="entry name" value="membrane protein fhac: a member of the omp85/tpsb transporter family"/>
    <property type="match status" value="1"/>
</dbReference>
<keyword evidence="1" id="KW-1134">Transmembrane beta strand</keyword>
<dbReference type="AlphaFoldDB" id="A0A5A9W039"/>
<feature type="domain" description="Polypeptide-transport-associated ShlB-type" evidence="6">
    <location>
        <begin position="69"/>
        <end position="144"/>
    </location>
</feature>
<proteinExistence type="predicted"/>
<protein>
    <submittedName>
        <fullName evidence="7">ShlB/FhaC/HecB family hemolysin secretion/activation protein</fullName>
    </submittedName>
</protein>
<reference evidence="7 8" key="1">
    <citation type="submission" date="2019-03" db="EMBL/GenBank/DDBJ databases">
        <title>Nitrincola sp. nov. isolated from an Indian soda lake.</title>
        <authorList>
            <person name="Joshi A."/>
            <person name="Thite S.V."/>
            <person name="Joseph N."/>
            <person name="Dhotre D."/>
            <person name="Moorthy M."/>
            <person name="Shouche Y.S."/>
        </authorList>
    </citation>
    <scope>NUCLEOTIDE SEQUENCE [LARGE SCALE GENOMIC DNA]</scope>
    <source>
        <strain evidence="7 8">MEB193</strain>
    </source>
</reference>
<dbReference type="Pfam" id="PF08479">
    <property type="entry name" value="POTRA_2"/>
    <property type="match status" value="1"/>
</dbReference>
<keyword evidence="8" id="KW-1185">Reference proteome</keyword>
<dbReference type="Gene3D" id="3.10.20.310">
    <property type="entry name" value="membrane protein fhac"/>
    <property type="match status" value="1"/>
</dbReference>
<dbReference type="Pfam" id="PF03865">
    <property type="entry name" value="ShlB"/>
    <property type="match status" value="1"/>
</dbReference>
<dbReference type="OrthoDB" id="572300at2"/>
<keyword evidence="2" id="KW-0812">Transmembrane</keyword>
<evidence type="ECO:0000256" key="3">
    <source>
        <dbReference type="ARBA" id="ARBA00023237"/>
    </source>
</evidence>
<dbReference type="GO" id="GO:0046819">
    <property type="term" value="P:protein secretion by the type V secretion system"/>
    <property type="evidence" value="ECO:0007669"/>
    <property type="project" value="TreeGrafter"/>
</dbReference>
<dbReference type="GO" id="GO:0008320">
    <property type="term" value="F:protein transmembrane transporter activity"/>
    <property type="evidence" value="ECO:0007669"/>
    <property type="project" value="TreeGrafter"/>
</dbReference>
<organism evidence="7 8">
    <name type="scientific">Nitrincola tapanii</name>
    <dbReference type="NCBI Taxonomy" id="1708751"/>
    <lineage>
        <taxon>Bacteria</taxon>
        <taxon>Pseudomonadati</taxon>
        <taxon>Pseudomonadota</taxon>
        <taxon>Gammaproteobacteria</taxon>
        <taxon>Oceanospirillales</taxon>
        <taxon>Oceanospirillaceae</taxon>
        <taxon>Nitrincola</taxon>
    </lineage>
</organism>
<dbReference type="InterPro" id="IPR005565">
    <property type="entry name" value="Hemolysn_activator_HlyB_C"/>
</dbReference>
<gene>
    <name evidence="7" type="ORF">E1H14_09975</name>
</gene>
<evidence type="ECO:0000256" key="4">
    <source>
        <dbReference type="SAM" id="SignalP"/>
    </source>
</evidence>